<keyword evidence="2" id="KW-1185">Reference proteome</keyword>
<evidence type="ECO:0000313" key="2">
    <source>
        <dbReference type="Proteomes" id="UP000637628"/>
    </source>
</evidence>
<organism evidence="1 2">
    <name type="scientific">Paractinoplanes durhamensis</name>
    <dbReference type="NCBI Taxonomy" id="113563"/>
    <lineage>
        <taxon>Bacteria</taxon>
        <taxon>Bacillati</taxon>
        <taxon>Actinomycetota</taxon>
        <taxon>Actinomycetes</taxon>
        <taxon>Micromonosporales</taxon>
        <taxon>Micromonosporaceae</taxon>
        <taxon>Paractinoplanes</taxon>
    </lineage>
</organism>
<proteinExistence type="predicted"/>
<name>A0ABQ3YZL0_9ACTN</name>
<dbReference type="EMBL" id="BOML01000035">
    <property type="protein sequence ID" value="GIE03037.1"/>
    <property type="molecule type" value="Genomic_DNA"/>
</dbReference>
<gene>
    <name evidence="1" type="ORF">Adu01nite_43870</name>
</gene>
<accession>A0ABQ3YZL0</accession>
<evidence type="ECO:0000313" key="1">
    <source>
        <dbReference type="EMBL" id="GIE03037.1"/>
    </source>
</evidence>
<reference evidence="1 2" key="1">
    <citation type="submission" date="2021-01" db="EMBL/GenBank/DDBJ databases">
        <title>Whole genome shotgun sequence of Actinoplanes durhamensis NBRC 14914.</title>
        <authorList>
            <person name="Komaki H."/>
            <person name="Tamura T."/>
        </authorList>
    </citation>
    <scope>NUCLEOTIDE SEQUENCE [LARGE SCALE GENOMIC DNA]</scope>
    <source>
        <strain evidence="1 2">NBRC 14914</strain>
    </source>
</reference>
<comment type="caution">
    <text evidence="1">The sequence shown here is derived from an EMBL/GenBank/DDBJ whole genome shotgun (WGS) entry which is preliminary data.</text>
</comment>
<dbReference type="Proteomes" id="UP000637628">
    <property type="component" value="Unassembled WGS sequence"/>
</dbReference>
<protein>
    <submittedName>
        <fullName evidence="1">Uncharacterized protein</fullName>
    </submittedName>
</protein>
<dbReference type="RefSeq" id="WP_239132605.1">
    <property type="nucleotide sequence ID" value="NZ_BAAATX010000010.1"/>
</dbReference>
<dbReference type="InterPro" id="IPR053847">
    <property type="entry name" value="DUF6928"/>
</dbReference>
<sequence length="267" mass="28903">MGAKTALLAFVDGDLPAVLRAAGRSQATGSGPMAGEGVRPDAGEAEAVVQRLSPGYEVTPIRGGTLFEECYPPDDVAFAAVLPGAVLLCDRRLVAETPSELPEQVLAEAAGRRILLHSMHSVVDALTFAVWEDGQLIRSLSVSPDTGIVEDIGEPYPFERPYWAGEHPVTPMSPDQGPYPLPFHPLDLGEEALRALFGFVIEGRREPDDIDADTIPLYGFSVADPSGREQEEREALMRELMSRMAPPRMYRMGSDGTMHEAGVEDLF</sequence>
<dbReference type="Pfam" id="PF21997">
    <property type="entry name" value="DUF6928"/>
    <property type="match status" value="1"/>
</dbReference>